<protein>
    <recommendedName>
        <fullName evidence="3">RRM domain-containing protein</fullName>
    </recommendedName>
</protein>
<accession>A0AA39T740</accession>
<name>A0AA39T740_ARMTA</name>
<evidence type="ECO:0000313" key="1">
    <source>
        <dbReference type="EMBL" id="KAK0469091.1"/>
    </source>
</evidence>
<evidence type="ECO:0008006" key="3">
    <source>
        <dbReference type="Google" id="ProtNLM"/>
    </source>
</evidence>
<evidence type="ECO:0000313" key="2">
    <source>
        <dbReference type="Proteomes" id="UP001175211"/>
    </source>
</evidence>
<proteinExistence type="predicted"/>
<comment type="caution">
    <text evidence="1">The sequence shown here is derived from an EMBL/GenBank/DDBJ whole genome shotgun (WGS) entry which is preliminary data.</text>
</comment>
<sequence length="437" mass="49614">MILRLPVRHVTSSLRRLHTLPDLTFGEQNAKAEENTFSPSRTISIRNLPKDYLNNIGSVLAPLKLNPVETISPSYYGRGLLVNCLSTKRAEQCIANYHDSKLNLKLVRTDRSLAVYLVAAIGYTGLSRTCRIEHIPQDVPEQQLKAIMCPQRRGNRQDFESWHFDRNASRLDVRFMCLSQAMDAKENIFRSPLLKGTKMTYCDAEEPDYNFPEWYNPEEEHQENVKRAVFVTNLTGPEKSLPCREWTNEWQGVSPTLLFCGLHPAKDLMHLEFATSTAAQQFVRQYQSKADELGVGLQIQETVYTVSRSLITALSLGASRTLVLTVNGTKSIPEIREIFRHQGNLTQVTRRERENDTVFFITFENVSMAMRTVIRMGRIFNLGFPRLTGAIIGFMDAPHLKPIILRDKARAKFSDSANGKGNSYTPYLSGMYVGKGN</sequence>
<reference evidence="1" key="1">
    <citation type="submission" date="2023-06" db="EMBL/GenBank/DDBJ databases">
        <authorList>
            <consortium name="Lawrence Berkeley National Laboratory"/>
            <person name="Ahrendt S."/>
            <person name="Sahu N."/>
            <person name="Indic B."/>
            <person name="Wong-Bajracharya J."/>
            <person name="Merenyi Z."/>
            <person name="Ke H.-M."/>
            <person name="Monk M."/>
            <person name="Kocsube S."/>
            <person name="Drula E."/>
            <person name="Lipzen A."/>
            <person name="Balint B."/>
            <person name="Henrissat B."/>
            <person name="Andreopoulos B."/>
            <person name="Martin F.M."/>
            <person name="Harder C.B."/>
            <person name="Rigling D."/>
            <person name="Ford K.L."/>
            <person name="Foster G.D."/>
            <person name="Pangilinan J."/>
            <person name="Papanicolaou A."/>
            <person name="Barry K."/>
            <person name="LaButti K."/>
            <person name="Viragh M."/>
            <person name="Koriabine M."/>
            <person name="Yan M."/>
            <person name="Riley R."/>
            <person name="Champramary S."/>
            <person name="Plett K.L."/>
            <person name="Tsai I.J."/>
            <person name="Slot J."/>
            <person name="Sipos G."/>
            <person name="Plett J."/>
            <person name="Nagy L.G."/>
            <person name="Grigoriev I.V."/>
        </authorList>
    </citation>
    <scope>NUCLEOTIDE SEQUENCE</scope>
    <source>
        <strain evidence="1">CCBAS 213</strain>
    </source>
</reference>
<dbReference type="GeneID" id="85367089"/>
<keyword evidence="2" id="KW-1185">Reference proteome</keyword>
<dbReference type="AlphaFoldDB" id="A0AA39T740"/>
<dbReference type="EMBL" id="JAUEPS010000001">
    <property type="protein sequence ID" value="KAK0469091.1"/>
    <property type="molecule type" value="Genomic_DNA"/>
</dbReference>
<gene>
    <name evidence="1" type="ORF">EV420DRAFT_8071</name>
</gene>
<organism evidence="1 2">
    <name type="scientific">Armillaria tabescens</name>
    <name type="common">Ringless honey mushroom</name>
    <name type="synonym">Agaricus tabescens</name>
    <dbReference type="NCBI Taxonomy" id="1929756"/>
    <lineage>
        <taxon>Eukaryota</taxon>
        <taxon>Fungi</taxon>
        <taxon>Dikarya</taxon>
        <taxon>Basidiomycota</taxon>
        <taxon>Agaricomycotina</taxon>
        <taxon>Agaricomycetes</taxon>
        <taxon>Agaricomycetidae</taxon>
        <taxon>Agaricales</taxon>
        <taxon>Marasmiineae</taxon>
        <taxon>Physalacriaceae</taxon>
        <taxon>Desarmillaria</taxon>
    </lineage>
</organism>
<dbReference type="RefSeq" id="XP_060338884.1">
    <property type="nucleotide sequence ID" value="XM_060483541.1"/>
</dbReference>
<dbReference type="Proteomes" id="UP001175211">
    <property type="component" value="Unassembled WGS sequence"/>
</dbReference>